<dbReference type="InterPro" id="IPR051200">
    <property type="entry name" value="Host-pathogen_enzymatic-act"/>
</dbReference>
<organism evidence="1 2">
    <name type="scientific">Actinomadura pelletieri DSM 43383</name>
    <dbReference type="NCBI Taxonomy" id="1120940"/>
    <lineage>
        <taxon>Bacteria</taxon>
        <taxon>Bacillati</taxon>
        <taxon>Actinomycetota</taxon>
        <taxon>Actinomycetes</taxon>
        <taxon>Streptosporangiales</taxon>
        <taxon>Thermomonosporaceae</taxon>
        <taxon>Actinomadura</taxon>
    </lineage>
</organism>
<accession>A0A495QS16</accession>
<gene>
    <name evidence="1" type="ORF">BZB76_1651</name>
</gene>
<dbReference type="GO" id="GO:0003677">
    <property type="term" value="F:DNA binding"/>
    <property type="evidence" value="ECO:0007669"/>
    <property type="project" value="UniProtKB-KW"/>
</dbReference>
<dbReference type="InterPro" id="IPR015943">
    <property type="entry name" value="WD40/YVTN_repeat-like_dom_sf"/>
</dbReference>
<dbReference type="InterPro" id="IPR011048">
    <property type="entry name" value="Haem_d1_sf"/>
</dbReference>
<dbReference type="PANTHER" id="PTHR47197">
    <property type="entry name" value="PROTEIN NIRF"/>
    <property type="match status" value="1"/>
</dbReference>
<comment type="caution">
    <text evidence="1">The sequence shown here is derived from an EMBL/GenBank/DDBJ whole genome shotgun (WGS) entry which is preliminary data.</text>
</comment>
<keyword evidence="2" id="KW-1185">Reference proteome</keyword>
<dbReference type="EMBL" id="RBWU01000002">
    <property type="protein sequence ID" value="RKS76300.1"/>
    <property type="molecule type" value="Genomic_DNA"/>
</dbReference>
<name>A0A495QS16_9ACTN</name>
<evidence type="ECO:0000313" key="2">
    <source>
        <dbReference type="Proteomes" id="UP000274601"/>
    </source>
</evidence>
<evidence type="ECO:0000313" key="1">
    <source>
        <dbReference type="EMBL" id="RKS76300.1"/>
    </source>
</evidence>
<dbReference type="AlphaFoldDB" id="A0A495QS16"/>
<protein>
    <submittedName>
        <fullName evidence="1">DNA-binding beta-propeller fold protein YncE</fullName>
    </submittedName>
</protein>
<dbReference type="Proteomes" id="UP000274601">
    <property type="component" value="Unassembled WGS sequence"/>
</dbReference>
<keyword evidence="1" id="KW-0238">DNA-binding</keyword>
<dbReference type="SUPFAM" id="SSF51004">
    <property type="entry name" value="C-terminal (heme d1) domain of cytochrome cd1-nitrite reductase"/>
    <property type="match status" value="1"/>
</dbReference>
<dbReference type="PANTHER" id="PTHR47197:SF3">
    <property type="entry name" value="DIHYDRO-HEME D1 DEHYDROGENASE"/>
    <property type="match status" value="1"/>
</dbReference>
<reference evidence="1 2" key="1">
    <citation type="submission" date="2018-10" db="EMBL/GenBank/DDBJ databases">
        <title>Genomic Encyclopedia of Archaeal and Bacterial Type Strains, Phase II (KMG-II): from individual species to whole genera.</title>
        <authorList>
            <person name="Goeker M."/>
        </authorList>
    </citation>
    <scope>NUCLEOTIDE SEQUENCE [LARGE SCALE GENOMIC DNA]</scope>
    <source>
        <strain evidence="1 2">DSM 43383</strain>
    </source>
</reference>
<sequence length="396" mass="40797">MKVCHVSRLCAYSVSSPGKVPAVTGEGRRARAAAFRFAAALALTSGVLVGCESPVPFYRPGEGSPDGPAIGLGGPAPYLPPRPVRESPGVSVPVPVPDGRVEVPRLYVAHGRVIDVLDPGTLQTVDRIRVGVAARIVPSPDPRRLWVADRAHGVLVPVGVDGGERGRPVRVKGAAALYFTPDGRDALVLTRRPRRLGVRDPVTMRAKASVPLPCAAGHADFTDDGSAVVATCASAGTLVHVDLAGRRVAGTIRLPRGARPGDVRLAPGGAVFYVADPAAGGLWVVDARRFVPLGFVSTGPGARSLVVGGGERRVFVVGGDVLAVVDVVTGRVESRWPLPGRGPATPGGLSPDGSALWLADPGGLVYAVSTRTGTVLRKVDVGGRPVALRVHPRPGG</sequence>
<dbReference type="Gene3D" id="2.130.10.10">
    <property type="entry name" value="YVTN repeat-like/Quinoprotein amine dehydrogenase"/>
    <property type="match status" value="1"/>
</dbReference>
<proteinExistence type="predicted"/>